<dbReference type="AlphaFoldDB" id="A0A498BYR1"/>
<dbReference type="HAMAP" id="MF_00662">
    <property type="entry name" value="PS_decarb_PSD_B_type1"/>
    <property type="match status" value="1"/>
</dbReference>
<comment type="caution">
    <text evidence="13">The sequence shown here is derived from an EMBL/GenBank/DDBJ whole genome shotgun (WGS) entry which is preliminary data.</text>
</comment>
<keyword evidence="6 12" id="KW-0472">Membrane</keyword>
<comment type="pathway">
    <text evidence="12">Phospholipid metabolism; phosphatidylethanolamine biosynthesis; phosphatidylethanolamine from CDP-diacylglycerol: step 2/2.</text>
</comment>
<keyword evidence="7 12" id="KW-0865">Zymogen</keyword>
<evidence type="ECO:0000313" key="14">
    <source>
        <dbReference type="Proteomes" id="UP000275461"/>
    </source>
</evidence>
<feature type="chain" id="PRO_5023321524" description="Phosphatidylserine decarboxylase alpha chain" evidence="12">
    <location>
        <begin position="261"/>
        <end position="296"/>
    </location>
</feature>
<feature type="active site" description="Schiff-base intermediate with substrate; via pyruvic acid; for decarboxylase activity" evidence="12">
    <location>
        <position position="261"/>
    </location>
</feature>
<keyword evidence="2 12" id="KW-1003">Cell membrane</keyword>
<dbReference type="Proteomes" id="UP000275461">
    <property type="component" value="Unassembled WGS sequence"/>
</dbReference>
<name>A0A498BYR1_9GAMM</name>
<dbReference type="GO" id="GO:0005886">
    <property type="term" value="C:plasma membrane"/>
    <property type="evidence" value="ECO:0007669"/>
    <property type="project" value="UniProtKB-SubCell"/>
</dbReference>
<evidence type="ECO:0000256" key="12">
    <source>
        <dbReference type="HAMAP-Rule" id="MF_00662"/>
    </source>
</evidence>
<evidence type="ECO:0000256" key="10">
    <source>
        <dbReference type="ARBA" id="ARBA00023264"/>
    </source>
</evidence>
<keyword evidence="8 12" id="KW-0594">Phospholipid biosynthesis</keyword>
<dbReference type="OrthoDB" id="9802030at2"/>
<keyword evidence="14" id="KW-1185">Reference proteome</keyword>
<evidence type="ECO:0000256" key="7">
    <source>
        <dbReference type="ARBA" id="ARBA00023145"/>
    </source>
</evidence>
<comment type="pathway">
    <text evidence="1">Lipid metabolism.</text>
</comment>
<evidence type="ECO:0000256" key="6">
    <source>
        <dbReference type="ARBA" id="ARBA00023136"/>
    </source>
</evidence>
<comment type="subunit">
    <text evidence="12">Heterodimer of a large membrane-associated beta subunit and a small pyruvoyl-containing alpha subunit.</text>
</comment>
<feature type="active site" description="Charge relay system; for autoendoproteolytic cleavage activity" evidence="12">
    <location>
        <position position="101"/>
    </location>
</feature>
<feature type="chain" id="PRO_5023321523" description="Phosphatidylserine decarboxylase beta chain" evidence="12">
    <location>
        <begin position="1"/>
        <end position="260"/>
    </location>
</feature>
<accession>A0A498BYR1</accession>
<protein>
    <recommendedName>
        <fullName evidence="12">Phosphatidylserine decarboxylase proenzyme</fullName>
        <ecNumber evidence="12">4.1.1.65</ecNumber>
    </recommendedName>
    <component>
        <recommendedName>
            <fullName evidence="12">Phosphatidylserine decarboxylase alpha chain</fullName>
        </recommendedName>
    </component>
    <component>
        <recommendedName>
            <fullName evidence="12">Phosphatidylserine decarboxylase beta chain</fullName>
        </recommendedName>
    </component>
</protein>
<sequence length="296" mass="32764">MSVYRDESPATWLDHLKAALLYPLPHHAISRITHWAVRVETPWFKNLLIKTFIRVFKVDMSEALEEDPTAYPTFNAFFTRALKPEARPMPDDPDAILSPADGTISQMGPIEGDTIFQAKAHDFTTAELLGGDEALAEEFRDGWFATIYLSPRDYHRVHMPMSGTLRKMIHVPGRLFSVAPFTVRTVPKLFARNERVACIFDTEHGPMAVVLVGAINVGSIETVWAGEVTPPAGNHVTLTDGKHRPLHLPRAAELGRFNMGSTVVVLTANQLPASDTATAQPIRMAHHIGTFSNSHG</sequence>
<feature type="active site" description="Charge relay system; for autoendoproteolytic cleavage activity" evidence="12">
    <location>
        <position position="158"/>
    </location>
</feature>
<gene>
    <name evidence="12" type="primary">psd</name>
    <name evidence="13" type="ORF">DFR31_1742</name>
</gene>
<organism evidence="13 14">
    <name type="scientific">Alkalispirillum mobile</name>
    <dbReference type="NCBI Taxonomy" id="85925"/>
    <lineage>
        <taxon>Bacteria</taxon>
        <taxon>Pseudomonadati</taxon>
        <taxon>Pseudomonadota</taxon>
        <taxon>Gammaproteobacteria</taxon>
        <taxon>Chromatiales</taxon>
        <taxon>Ectothiorhodospiraceae</taxon>
        <taxon>Alkalispirillum</taxon>
    </lineage>
</organism>
<dbReference type="GO" id="GO:0006646">
    <property type="term" value="P:phosphatidylethanolamine biosynthetic process"/>
    <property type="evidence" value="ECO:0007669"/>
    <property type="project" value="UniProtKB-UniRule"/>
</dbReference>
<dbReference type="InterPro" id="IPR033177">
    <property type="entry name" value="PSD-B"/>
</dbReference>
<keyword evidence="3 12" id="KW-0444">Lipid biosynthesis</keyword>
<comment type="similarity">
    <text evidence="12">Belongs to the phosphatidylserine decarboxylase family. PSD-B subfamily. Prokaryotic type I sub-subfamily.</text>
</comment>
<keyword evidence="4 12" id="KW-0210">Decarboxylase</keyword>
<dbReference type="EMBL" id="RCDA01000002">
    <property type="protein sequence ID" value="RLK48635.1"/>
    <property type="molecule type" value="Genomic_DNA"/>
</dbReference>
<proteinExistence type="inferred from homology"/>
<evidence type="ECO:0000256" key="5">
    <source>
        <dbReference type="ARBA" id="ARBA00023098"/>
    </source>
</evidence>
<evidence type="ECO:0000256" key="4">
    <source>
        <dbReference type="ARBA" id="ARBA00022793"/>
    </source>
</evidence>
<dbReference type="InterPro" id="IPR003817">
    <property type="entry name" value="PS_Dcarbxylase"/>
</dbReference>
<keyword evidence="10 12" id="KW-1208">Phospholipid metabolism</keyword>
<dbReference type="Pfam" id="PF02666">
    <property type="entry name" value="PS_Dcarbxylase"/>
    <property type="match status" value="1"/>
</dbReference>
<evidence type="ECO:0000256" key="11">
    <source>
        <dbReference type="ARBA" id="ARBA00023317"/>
    </source>
</evidence>
<feature type="modified residue" description="Pyruvic acid (Ser); by autocatalysis" evidence="12">
    <location>
        <position position="261"/>
    </location>
</feature>
<dbReference type="GO" id="GO:0004609">
    <property type="term" value="F:phosphatidylserine decarboxylase activity"/>
    <property type="evidence" value="ECO:0007669"/>
    <property type="project" value="UniProtKB-UniRule"/>
</dbReference>
<dbReference type="EC" id="4.1.1.65" evidence="12"/>
<dbReference type="RefSeq" id="WP_121442284.1">
    <property type="nucleotide sequence ID" value="NZ_RCDA01000002.1"/>
</dbReference>
<evidence type="ECO:0000256" key="9">
    <source>
        <dbReference type="ARBA" id="ARBA00023239"/>
    </source>
</evidence>
<feature type="site" description="Cleavage (non-hydrolytic); by autocatalysis" evidence="12">
    <location>
        <begin position="260"/>
        <end position="261"/>
    </location>
</feature>
<feature type="active site" description="Charge relay system; for autoendoproteolytic cleavage activity" evidence="12">
    <location>
        <position position="261"/>
    </location>
</feature>
<keyword evidence="11 12" id="KW-0670">Pyruvate</keyword>
<dbReference type="InterPro" id="IPR033178">
    <property type="entry name" value="PSD_type1_pro"/>
</dbReference>
<comment type="PTM">
    <text evidence="12">Is synthesized initially as an inactive proenzyme. Formation of the active enzyme involves a self-maturation process in which the active site pyruvoyl group is generated from an internal serine residue via an autocatalytic post-translational modification. Two non-identical subunits are generated from the proenzyme in this reaction, and the pyruvate is formed at the N-terminus of the alpha chain, which is derived from the carboxyl end of the proenzyme. The autoendoproteolytic cleavage occurs by a canonical serine protease mechanism, in which the side chain hydroxyl group of the serine supplies its oxygen atom to form the C-terminus of the beta chain, while the remainder of the serine residue undergoes an oxidative deamination to produce ammonia and the pyruvoyl prosthetic group on the alpha chain. During this reaction, the Ser that is part of the protease active site of the proenzyme becomes the pyruvoyl prosthetic group, which constitutes an essential element of the active site of the mature decarboxylase.</text>
</comment>
<comment type="cofactor">
    <cofactor evidence="12">
        <name>pyruvate</name>
        <dbReference type="ChEBI" id="CHEBI:15361"/>
    </cofactor>
    <text evidence="12">Binds 1 pyruvoyl group covalently per subunit.</text>
</comment>
<evidence type="ECO:0000256" key="8">
    <source>
        <dbReference type="ARBA" id="ARBA00023209"/>
    </source>
</evidence>
<evidence type="ECO:0000256" key="1">
    <source>
        <dbReference type="ARBA" id="ARBA00005189"/>
    </source>
</evidence>
<dbReference type="PANTHER" id="PTHR10067">
    <property type="entry name" value="PHOSPHATIDYLSERINE DECARBOXYLASE"/>
    <property type="match status" value="1"/>
</dbReference>
<comment type="subcellular location">
    <subcellularLocation>
        <location evidence="12">Cell membrane</location>
        <topology evidence="12">Peripheral membrane protein</topology>
    </subcellularLocation>
</comment>
<comment type="function">
    <text evidence="12">Catalyzes the formation of phosphatidylethanolamine (PtdEtn) from phosphatidylserine (PtdSer).</text>
</comment>
<dbReference type="PANTHER" id="PTHR10067:SF6">
    <property type="entry name" value="PHOSPHATIDYLSERINE DECARBOXYLASE PROENZYME, MITOCHONDRIAL"/>
    <property type="match status" value="1"/>
</dbReference>
<reference evidence="13 14" key="1">
    <citation type="submission" date="2018-10" db="EMBL/GenBank/DDBJ databases">
        <title>Genomic Encyclopedia of Type Strains, Phase IV (KMG-IV): sequencing the most valuable type-strain genomes for metagenomic binning, comparative biology and taxonomic classification.</title>
        <authorList>
            <person name="Goeker M."/>
        </authorList>
    </citation>
    <scope>NUCLEOTIDE SEQUENCE [LARGE SCALE GENOMIC DNA]</scope>
    <source>
        <strain evidence="13 14">DSM 12769</strain>
    </source>
</reference>
<evidence type="ECO:0000256" key="3">
    <source>
        <dbReference type="ARBA" id="ARBA00022516"/>
    </source>
</evidence>
<dbReference type="NCBIfam" id="TIGR00163">
    <property type="entry name" value="PS_decarb"/>
    <property type="match status" value="1"/>
</dbReference>
<evidence type="ECO:0000313" key="13">
    <source>
        <dbReference type="EMBL" id="RLK48635.1"/>
    </source>
</evidence>
<dbReference type="UniPathway" id="UPA00558">
    <property type="reaction ID" value="UER00616"/>
</dbReference>
<evidence type="ECO:0000256" key="2">
    <source>
        <dbReference type="ARBA" id="ARBA00022475"/>
    </source>
</evidence>
<keyword evidence="9 12" id="KW-0456">Lyase</keyword>
<comment type="catalytic activity">
    <reaction evidence="12">
        <text>a 1,2-diacyl-sn-glycero-3-phospho-L-serine + H(+) = a 1,2-diacyl-sn-glycero-3-phosphoethanolamine + CO2</text>
        <dbReference type="Rhea" id="RHEA:20828"/>
        <dbReference type="ChEBI" id="CHEBI:15378"/>
        <dbReference type="ChEBI" id="CHEBI:16526"/>
        <dbReference type="ChEBI" id="CHEBI:57262"/>
        <dbReference type="ChEBI" id="CHEBI:64612"/>
        <dbReference type="EC" id="4.1.1.65"/>
    </reaction>
</comment>
<keyword evidence="5 12" id="KW-0443">Lipid metabolism</keyword>